<organism evidence="2">
    <name type="scientific">uncultured Rubrobacteraceae bacterium</name>
    <dbReference type="NCBI Taxonomy" id="349277"/>
    <lineage>
        <taxon>Bacteria</taxon>
        <taxon>Bacillati</taxon>
        <taxon>Actinomycetota</taxon>
        <taxon>Rubrobacteria</taxon>
        <taxon>Rubrobacterales</taxon>
        <taxon>Rubrobacteraceae</taxon>
        <taxon>environmental samples</taxon>
    </lineage>
</organism>
<feature type="region of interest" description="Disordered" evidence="1">
    <location>
        <begin position="313"/>
        <end position="401"/>
    </location>
</feature>
<reference evidence="2" key="1">
    <citation type="submission" date="2020-02" db="EMBL/GenBank/DDBJ databases">
        <authorList>
            <person name="Meier V. D."/>
        </authorList>
    </citation>
    <scope>NUCLEOTIDE SEQUENCE</scope>
    <source>
        <strain evidence="2">AVDCRST_MAG05</strain>
    </source>
</reference>
<feature type="compositionally biased region" description="Basic and acidic residues" evidence="1">
    <location>
        <begin position="270"/>
        <end position="284"/>
    </location>
</feature>
<feature type="compositionally biased region" description="Low complexity" evidence="1">
    <location>
        <begin position="101"/>
        <end position="117"/>
    </location>
</feature>
<feature type="non-terminal residue" evidence="2">
    <location>
        <position position="531"/>
    </location>
</feature>
<gene>
    <name evidence="2" type="ORF">AVDCRST_MAG05-3519</name>
</gene>
<evidence type="ECO:0000313" key="2">
    <source>
        <dbReference type="EMBL" id="CAA9519467.1"/>
    </source>
</evidence>
<name>A0A6J4TCX9_9ACTN</name>
<feature type="compositionally biased region" description="Basic residues" evidence="1">
    <location>
        <begin position="118"/>
        <end position="138"/>
    </location>
</feature>
<feature type="compositionally biased region" description="Basic residues" evidence="1">
    <location>
        <begin position="313"/>
        <end position="322"/>
    </location>
</feature>
<feature type="region of interest" description="Disordered" evidence="1">
    <location>
        <begin position="431"/>
        <end position="531"/>
    </location>
</feature>
<feature type="compositionally biased region" description="Basic residues" evidence="1">
    <location>
        <begin position="12"/>
        <end position="28"/>
    </location>
</feature>
<feature type="non-terminal residue" evidence="2">
    <location>
        <position position="1"/>
    </location>
</feature>
<feature type="region of interest" description="Disordered" evidence="1">
    <location>
        <begin position="1"/>
        <end position="221"/>
    </location>
</feature>
<evidence type="ECO:0000256" key="1">
    <source>
        <dbReference type="SAM" id="MobiDB-lite"/>
    </source>
</evidence>
<sequence length="531" mass="59459">DPKPHTGPAPALRRHHGRHDLGRNRRPLRGGGDHERPLPRLPHLHRRGPPLRPGPADGPRARLPLRVLGHAGRKDGVARGGLLLPPFHHKDPGFGRGAGPGLRLLPRSRSARAALHAGARHREARRHKRETLRARRPLRPGPRDDGKPQGGLARRPADAWGPDLRRRTLPRSARLYPLPPQPRVSPRRGGLRGVHAPLPRRLGPPDPPVAPLHRPFGHDLRRPRRPRRLELIQELGRGHARRALVGGAHRRGLLVLLDLPAPRQPLAGGTRRERPVRPGREIGRRHPRPARVRLQVRPRDRGDALELPPRLRQRTPHSHRLPCRSGLDPGQALDAGREGVGVAPREGHGRLRPPPLRHLVAVPALPRLPPPRGGERGDLRRRLGPPGREVRRVPAPAPGPRTLARLPRLLYGPGLPPPLRRLWRTLERRGPGLRGRPLWRRPPRLPRQGELRRRYSQPRLPGRRLPPAQPFGRPGAPLHARRLDGVRGEVRPLALPPRRGNRAARKLAPPTRGPLVRQPHLDPQAQRPPRL</sequence>
<feature type="region of interest" description="Disordered" evidence="1">
    <location>
        <begin position="265"/>
        <end position="291"/>
    </location>
</feature>
<feature type="compositionally biased region" description="Basic and acidic residues" evidence="1">
    <location>
        <begin position="481"/>
        <end position="490"/>
    </location>
</feature>
<dbReference type="EMBL" id="CADCVM010000392">
    <property type="protein sequence ID" value="CAA9519467.1"/>
    <property type="molecule type" value="Genomic_DNA"/>
</dbReference>
<accession>A0A6J4TCX9</accession>
<proteinExistence type="predicted"/>
<dbReference type="AlphaFoldDB" id="A0A6J4TCX9"/>
<protein>
    <submittedName>
        <fullName evidence="2">Phosphodiesterase/alkaline phosphatase D</fullName>
    </submittedName>
</protein>
<feature type="compositionally biased region" description="Low complexity" evidence="1">
    <location>
        <begin position="54"/>
        <end position="64"/>
    </location>
</feature>